<keyword evidence="1" id="KW-0812">Transmembrane</keyword>
<dbReference type="Proteomes" id="UP000218887">
    <property type="component" value="Unassembled WGS sequence"/>
</dbReference>
<name>A0A2A2I9R3_9BACI</name>
<protein>
    <submittedName>
        <fullName evidence="2">Uncharacterized protein</fullName>
    </submittedName>
</protein>
<evidence type="ECO:0000313" key="3">
    <source>
        <dbReference type="Proteomes" id="UP000218887"/>
    </source>
</evidence>
<keyword evidence="1" id="KW-1133">Transmembrane helix</keyword>
<sequence>MKIYKIPNKMFINYIICNKIKLWLAPTFTSLFKIIIIGIVLVGLITGGAFQIRANIMKFIHTKNIVDEIRAR</sequence>
<comment type="caution">
    <text evidence="2">The sequence shown here is derived from an EMBL/GenBank/DDBJ whole genome shotgun (WGS) entry which is preliminary data.</text>
</comment>
<proteinExistence type="predicted"/>
<accession>A0A2A2I9R3</accession>
<keyword evidence="1" id="KW-0472">Membrane</keyword>
<evidence type="ECO:0000313" key="2">
    <source>
        <dbReference type="EMBL" id="PAV28312.1"/>
    </source>
</evidence>
<feature type="transmembrane region" description="Helical" evidence="1">
    <location>
        <begin position="31"/>
        <end position="50"/>
    </location>
</feature>
<reference evidence="2 3" key="1">
    <citation type="submission" date="2017-08" db="EMBL/GenBank/DDBJ databases">
        <title>Virgibacillus indicus sp. nov. and Virgibacillus profoundi sp. nov, two moderately halophilic bacteria isolated from marine sediment by using the Microfluidic Streak Plate.</title>
        <authorList>
            <person name="Xu B."/>
            <person name="Hu B."/>
            <person name="Wang J."/>
            <person name="Zhu Y."/>
            <person name="Huang L."/>
            <person name="Du W."/>
            <person name="Huang Y."/>
        </authorList>
    </citation>
    <scope>NUCLEOTIDE SEQUENCE [LARGE SCALE GENOMIC DNA]</scope>
    <source>
        <strain evidence="2 3">IO3-P3-H5</strain>
    </source>
</reference>
<keyword evidence="3" id="KW-1185">Reference proteome</keyword>
<dbReference type="EMBL" id="NPOA01000013">
    <property type="protein sequence ID" value="PAV28312.1"/>
    <property type="molecule type" value="Genomic_DNA"/>
</dbReference>
<gene>
    <name evidence="2" type="ORF">CIL05_16885</name>
</gene>
<dbReference type="AlphaFoldDB" id="A0A2A2I9R3"/>
<organism evidence="2 3">
    <name type="scientific">Virgibacillus profundi</name>
    <dbReference type="NCBI Taxonomy" id="2024555"/>
    <lineage>
        <taxon>Bacteria</taxon>
        <taxon>Bacillati</taxon>
        <taxon>Bacillota</taxon>
        <taxon>Bacilli</taxon>
        <taxon>Bacillales</taxon>
        <taxon>Bacillaceae</taxon>
        <taxon>Virgibacillus</taxon>
    </lineage>
</organism>
<evidence type="ECO:0000256" key="1">
    <source>
        <dbReference type="SAM" id="Phobius"/>
    </source>
</evidence>